<keyword evidence="7" id="KW-0505">Motor protein</keyword>
<evidence type="ECO:0000259" key="12">
    <source>
        <dbReference type="PROSITE" id="PS51718"/>
    </source>
</evidence>
<dbReference type="PANTHER" id="PTHR11566:SF212">
    <property type="entry name" value="DYNAMIN"/>
    <property type="match status" value="1"/>
</dbReference>
<dbReference type="AlphaFoldDB" id="A0A7R8WXL4"/>
<dbReference type="Gene3D" id="3.40.50.300">
    <property type="entry name" value="P-loop containing nucleotide triphosphate hydrolases"/>
    <property type="match status" value="1"/>
</dbReference>
<gene>
    <name evidence="13" type="ORF">DSTB1V02_LOCUS48</name>
</gene>
<dbReference type="Proteomes" id="UP000677054">
    <property type="component" value="Unassembled WGS sequence"/>
</dbReference>
<keyword evidence="6 9" id="KW-0342">GTP-binding</keyword>
<feature type="compositionally biased region" description="Low complexity" evidence="10">
    <location>
        <begin position="517"/>
        <end position="531"/>
    </location>
</feature>
<dbReference type="Pfam" id="PF02212">
    <property type="entry name" value="GED"/>
    <property type="match status" value="1"/>
</dbReference>
<protein>
    <recommendedName>
        <fullName evidence="1">dynamin GTPase</fullName>
        <ecNumber evidence="1">3.6.5.5</ecNumber>
    </recommendedName>
</protein>
<organism evidence="13">
    <name type="scientific">Darwinula stevensoni</name>
    <dbReference type="NCBI Taxonomy" id="69355"/>
    <lineage>
        <taxon>Eukaryota</taxon>
        <taxon>Metazoa</taxon>
        <taxon>Ecdysozoa</taxon>
        <taxon>Arthropoda</taxon>
        <taxon>Crustacea</taxon>
        <taxon>Oligostraca</taxon>
        <taxon>Ostracoda</taxon>
        <taxon>Podocopa</taxon>
        <taxon>Podocopida</taxon>
        <taxon>Darwinulocopina</taxon>
        <taxon>Darwinuloidea</taxon>
        <taxon>Darwinulidae</taxon>
        <taxon>Darwinula</taxon>
    </lineage>
</organism>
<dbReference type="Gene3D" id="1.20.120.1240">
    <property type="entry name" value="Dynamin, middle domain"/>
    <property type="match status" value="2"/>
</dbReference>
<evidence type="ECO:0000256" key="6">
    <source>
        <dbReference type="ARBA" id="ARBA00023134"/>
    </source>
</evidence>
<keyword evidence="4 9" id="KW-0547">Nucleotide-binding</keyword>
<dbReference type="InterPro" id="IPR003130">
    <property type="entry name" value="GED"/>
</dbReference>
<dbReference type="SMART" id="SM00053">
    <property type="entry name" value="DYNc"/>
    <property type="match status" value="1"/>
</dbReference>
<dbReference type="OrthoDB" id="5061070at2759"/>
<dbReference type="GO" id="GO:0005886">
    <property type="term" value="C:plasma membrane"/>
    <property type="evidence" value="ECO:0007669"/>
    <property type="project" value="TreeGrafter"/>
</dbReference>
<evidence type="ECO:0000256" key="9">
    <source>
        <dbReference type="RuleBase" id="RU003932"/>
    </source>
</evidence>
<sequence>MGSNEEMKELVTVINKLQDAFASTYSGVNLELPKIAVIGGQSAGKSSVLESVAGRDFLPKGAGIVTRCPINLQMIPDEEEYVELLEHPDVRYTDFNDVKKVIADVTDKETADKAVSSKPIMLRFYSPHVLQLTLVDLPGLTKIPVGNQPEDIEQLVHDMILEYIKPSNTLILAVTPATEDLANSDALKLARRVDPEGERTIGVLTKLDLMDKGTDARRVLENKIYPLKRGYIGVVNRSQKDVEEKVDLREARDAEEKFFLEHAVYRHMTDRVGTKTLQRVLNRQLQEHIREKLPGIRSEMIKQKADLQQKLQSMDALEDKDINDNALLHQVMARFTKTMEACFEGFDYSVDTKEIVLGVVINETINTNIINGLLNERSLMLTKEEVMTALRNLVGVQNYISASQQVFKNMVEKITKKFKEPMKKSVEIIAALTQKAIEKCARKEIISYPHLEEAVLRLLMERLQDNELKCKEDLERYIKAECAFMNTNHPWMGRCDSDGHSHKRCLSPSDYDEGKAKNPTTLTNSTNPSKSANPTNPVELKPLLPPKPKKVLHQGYLDLASDSQFFKKKKPVWITITPLHVSIYTDHGEGTELMQLQNTKIKIGVETDVARRRKKFIISRIDGSFMTMVQARIIETMYNGTKGNEEGERWENTFKEAGIQMEDLGNPVDGLVYEDEGTEPHPTPRKCATPPPKIDFSKDAHDHMERILKYVQIVKQTIQDLTPKYIVHTIIKELMTYVNERLVAEIQEQSDLKKLMEPGGEEELKKRKMRSMFDATTEAVGIINSLAWLNVDAVGEPSFIFPA</sequence>
<evidence type="ECO:0000259" key="11">
    <source>
        <dbReference type="PROSITE" id="PS51388"/>
    </source>
</evidence>
<reference evidence="13" key="1">
    <citation type="submission" date="2020-11" db="EMBL/GenBank/DDBJ databases">
        <authorList>
            <person name="Tran Van P."/>
        </authorList>
    </citation>
    <scope>NUCLEOTIDE SEQUENCE</scope>
</reference>
<dbReference type="InterPro" id="IPR022812">
    <property type="entry name" value="Dynamin"/>
</dbReference>
<accession>A0A7R8WXL4</accession>
<evidence type="ECO:0000256" key="3">
    <source>
        <dbReference type="ARBA" id="ARBA00022701"/>
    </source>
</evidence>
<dbReference type="InterPro" id="IPR000375">
    <property type="entry name" value="Dynamin_stalk"/>
</dbReference>
<keyword evidence="2" id="KW-0254">Endocytosis</keyword>
<dbReference type="PANTHER" id="PTHR11566">
    <property type="entry name" value="DYNAMIN"/>
    <property type="match status" value="1"/>
</dbReference>
<dbReference type="GO" id="GO:0005874">
    <property type="term" value="C:microtubule"/>
    <property type="evidence" value="ECO:0007669"/>
    <property type="project" value="UniProtKB-KW"/>
</dbReference>
<dbReference type="EC" id="3.6.5.5" evidence="1"/>
<dbReference type="GO" id="GO:0008017">
    <property type="term" value="F:microtubule binding"/>
    <property type="evidence" value="ECO:0007669"/>
    <property type="project" value="TreeGrafter"/>
</dbReference>
<evidence type="ECO:0000256" key="4">
    <source>
        <dbReference type="ARBA" id="ARBA00022741"/>
    </source>
</evidence>
<dbReference type="InterPro" id="IPR027417">
    <property type="entry name" value="P-loop_NTPase"/>
</dbReference>
<dbReference type="Pfam" id="PF00350">
    <property type="entry name" value="Dynamin_N"/>
    <property type="match status" value="1"/>
</dbReference>
<dbReference type="InterPro" id="IPR045063">
    <property type="entry name" value="Dynamin_N"/>
</dbReference>
<evidence type="ECO:0000256" key="7">
    <source>
        <dbReference type="ARBA" id="ARBA00023175"/>
    </source>
</evidence>
<dbReference type="InterPro" id="IPR030381">
    <property type="entry name" value="G_DYNAMIN_dom"/>
</dbReference>
<keyword evidence="14" id="KW-1185">Reference proteome</keyword>
<feature type="region of interest" description="Disordered" evidence="10">
    <location>
        <begin position="509"/>
        <end position="545"/>
    </location>
</feature>
<dbReference type="PROSITE" id="PS00410">
    <property type="entry name" value="G_DYNAMIN_1"/>
    <property type="match status" value="1"/>
</dbReference>
<dbReference type="EMBL" id="CAJPEV010000003">
    <property type="protein sequence ID" value="CAG0878523.1"/>
    <property type="molecule type" value="Genomic_DNA"/>
</dbReference>
<dbReference type="PROSITE" id="PS51718">
    <property type="entry name" value="G_DYNAMIN_2"/>
    <property type="match status" value="1"/>
</dbReference>
<feature type="domain" description="GED" evidence="11">
    <location>
        <begin position="700"/>
        <end position="791"/>
    </location>
</feature>
<name>A0A7R8WXL4_9CRUS</name>
<evidence type="ECO:0000256" key="2">
    <source>
        <dbReference type="ARBA" id="ARBA00022583"/>
    </source>
</evidence>
<comment type="catalytic activity">
    <reaction evidence="8">
        <text>GTP + H2O = GDP + phosphate + H(+)</text>
        <dbReference type="Rhea" id="RHEA:19669"/>
        <dbReference type="ChEBI" id="CHEBI:15377"/>
        <dbReference type="ChEBI" id="CHEBI:15378"/>
        <dbReference type="ChEBI" id="CHEBI:37565"/>
        <dbReference type="ChEBI" id="CHEBI:43474"/>
        <dbReference type="ChEBI" id="CHEBI:58189"/>
        <dbReference type="EC" id="3.6.5.5"/>
    </reaction>
</comment>
<dbReference type="PROSITE" id="PS51388">
    <property type="entry name" value="GED"/>
    <property type="match status" value="1"/>
</dbReference>
<evidence type="ECO:0000256" key="8">
    <source>
        <dbReference type="ARBA" id="ARBA00048040"/>
    </source>
</evidence>
<evidence type="ECO:0000313" key="13">
    <source>
        <dbReference type="EMBL" id="CAD7240009.1"/>
    </source>
</evidence>
<evidence type="ECO:0000256" key="1">
    <source>
        <dbReference type="ARBA" id="ARBA00011980"/>
    </source>
</evidence>
<dbReference type="InterPro" id="IPR001401">
    <property type="entry name" value="Dynamin_GTPase"/>
</dbReference>
<dbReference type="FunFam" id="3.40.50.300:FF:000045">
    <property type="entry name" value="dynamin-1 isoform X2"/>
    <property type="match status" value="1"/>
</dbReference>
<evidence type="ECO:0000256" key="5">
    <source>
        <dbReference type="ARBA" id="ARBA00022801"/>
    </source>
</evidence>
<keyword evidence="5" id="KW-0378">Hydrolase</keyword>
<dbReference type="EMBL" id="LR899520">
    <property type="protein sequence ID" value="CAD7240009.1"/>
    <property type="molecule type" value="Genomic_DNA"/>
</dbReference>
<dbReference type="PRINTS" id="PR00195">
    <property type="entry name" value="DYNAMIN"/>
</dbReference>
<keyword evidence="3" id="KW-0493">Microtubule</keyword>
<dbReference type="GO" id="GO:0031623">
    <property type="term" value="P:receptor internalization"/>
    <property type="evidence" value="ECO:0007669"/>
    <property type="project" value="TreeGrafter"/>
</dbReference>
<comment type="similarity">
    <text evidence="9">Belongs to the TRAFAC class dynamin-like GTPase superfamily. Dynamin/Fzo/YdjA family.</text>
</comment>
<dbReference type="CDD" id="cd08771">
    <property type="entry name" value="DLP_1"/>
    <property type="match status" value="1"/>
</dbReference>
<dbReference type="GO" id="GO:0005737">
    <property type="term" value="C:cytoplasm"/>
    <property type="evidence" value="ECO:0007669"/>
    <property type="project" value="TreeGrafter"/>
</dbReference>
<evidence type="ECO:0000313" key="14">
    <source>
        <dbReference type="Proteomes" id="UP000677054"/>
    </source>
</evidence>
<dbReference type="SUPFAM" id="SSF52540">
    <property type="entry name" value="P-loop containing nucleoside triphosphate hydrolases"/>
    <property type="match status" value="1"/>
</dbReference>
<dbReference type="InterPro" id="IPR020850">
    <property type="entry name" value="GED_dom"/>
</dbReference>
<feature type="domain" description="Dynamin-type G" evidence="12">
    <location>
        <begin position="29"/>
        <end position="294"/>
    </location>
</feature>
<proteinExistence type="inferred from homology"/>
<evidence type="ECO:0000256" key="10">
    <source>
        <dbReference type="SAM" id="MobiDB-lite"/>
    </source>
</evidence>
<dbReference type="GO" id="GO:0003924">
    <property type="term" value="F:GTPase activity"/>
    <property type="evidence" value="ECO:0007669"/>
    <property type="project" value="InterPro"/>
</dbReference>
<dbReference type="GO" id="GO:0005525">
    <property type="term" value="F:GTP binding"/>
    <property type="evidence" value="ECO:0007669"/>
    <property type="project" value="UniProtKB-KW"/>
</dbReference>
<dbReference type="Pfam" id="PF01031">
    <property type="entry name" value="Dynamin_M"/>
    <property type="match status" value="1"/>
</dbReference>
<dbReference type="InterPro" id="IPR019762">
    <property type="entry name" value="Dynamin_GTPase_CS"/>
</dbReference>